<evidence type="ECO:0008006" key="2">
    <source>
        <dbReference type="Google" id="ProtNLM"/>
    </source>
</evidence>
<name>A0A481YSQ6_9VIRU</name>
<reference evidence="1" key="1">
    <citation type="journal article" date="2019" name="MBio">
        <title>Virus Genomes from Deep Sea Sediments Expand the Ocean Megavirome and Support Independent Origins of Viral Gigantism.</title>
        <authorList>
            <person name="Backstrom D."/>
            <person name="Yutin N."/>
            <person name="Jorgensen S.L."/>
            <person name="Dharamshi J."/>
            <person name="Homa F."/>
            <person name="Zaremba-Niedwiedzka K."/>
            <person name="Spang A."/>
            <person name="Wolf Y.I."/>
            <person name="Koonin E.V."/>
            <person name="Ettema T.J."/>
        </authorList>
    </citation>
    <scope>NUCLEOTIDE SEQUENCE</scope>
</reference>
<evidence type="ECO:0000313" key="1">
    <source>
        <dbReference type="EMBL" id="QBK86313.1"/>
    </source>
</evidence>
<protein>
    <recommendedName>
        <fullName evidence="2">F-box domain-containing protein</fullName>
    </recommendedName>
</protein>
<accession>A0A481YSQ6</accession>
<proteinExistence type="predicted"/>
<organism evidence="1">
    <name type="scientific">Marseillevirus LCMAC102</name>
    <dbReference type="NCBI Taxonomy" id="2506603"/>
    <lineage>
        <taxon>Viruses</taxon>
        <taxon>Varidnaviria</taxon>
        <taxon>Bamfordvirae</taxon>
        <taxon>Nucleocytoviricota</taxon>
        <taxon>Megaviricetes</taxon>
        <taxon>Pimascovirales</taxon>
        <taxon>Pimascovirales incertae sedis</taxon>
        <taxon>Marseilleviridae</taxon>
    </lineage>
</organism>
<dbReference type="SUPFAM" id="SSF82185">
    <property type="entry name" value="Histone H3 K4-specific methyltransferase SET7/9 N-terminal domain"/>
    <property type="match status" value="1"/>
</dbReference>
<dbReference type="EMBL" id="MK500334">
    <property type="protein sequence ID" value="QBK86313.1"/>
    <property type="molecule type" value="Genomic_DNA"/>
</dbReference>
<gene>
    <name evidence="1" type="ORF">LCMAC102_01080</name>
</gene>
<sequence length="269" mass="31201">MNVYVPPEIWTLVLGFSPNATTFAALARVSKNFAIIAHSLQNVMKEKFSTKEEYETLDENNNLIVSKEYFILPNKIRHGPYVLYELLDSSDSELIATKEGNYKDGEKHGFWKRSNGNHGTYVKGKKYGTWFGGDYQTFIMTEYLSNLKHGTADVWSQDAATTGIYVNGIPDGPWIFWSSLFSKECIPYIYSNYSKPPKWAVIHHYYGWLSKEFEGTIREGKCDGVWKRWKEYGSLCLHDWKETSWSFEPPLTAKDCDCTLNWLRSLDWE</sequence>